<comment type="caution">
    <text evidence="2">The sequence shown here is derived from an EMBL/GenBank/DDBJ whole genome shotgun (WGS) entry which is preliminary data.</text>
</comment>
<accession>A0A3M9NHY3</accession>
<dbReference type="PROSITE" id="PS51257">
    <property type="entry name" value="PROKAR_LIPOPROTEIN"/>
    <property type="match status" value="1"/>
</dbReference>
<reference evidence="2 3" key="1">
    <citation type="submission" date="2018-11" db="EMBL/GenBank/DDBJ databases">
        <title>Draft genome sequence of Ferruginibacter sp. BO-59.</title>
        <authorList>
            <person name="Im W.T."/>
        </authorList>
    </citation>
    <scope>NUCLEOTIDE SEQUENCE [LARGE SCALE GENOMIC DNA]</scope>
    <source>
        <strain evidence="2 3">BO-59</strain>
    </source>
</reference>
<evidence type="ECO:0000313" key="2">
    <source>
        <dbReference type="EMBL" id="RNI36907.1"/>
    </source>
</evidence>
<feature type="signal peptide" evidence="1">
    <location>
        <begin position="1"/>
        <end position="17"/>
    </location>
</feature>
<dbReference type="Proteomes" id="UP000267223">
    <property type="component" value="Unassembled WGS sequence"/>
</dbReference>
<dbReference type="Gene3D" id="2.120.10.10">
    <property type="match status" value="2"/>
</dbReference>
<evidence type="ECO:0000256" key="1">
    <source>
        <dbReference type="SAM" id="SignalP"/>
    </source>
</evidence>
<dbReference type="AlphaFoldDB" id="A0A3M9NHY3"/>
<organism evidence="2 3">
    <name type="scientific">Hanamia caeni</name>
    <dbReference type="NCBI Taxonomy" id="2294116"/>
    <lineage>
        <taxon>Bacteria</taxon>
        <taxon>Pseudomonadati</taxon>
        <taxon>Bacteroidota</taxon>
        <taxon>Chitinophagia</taxon>
        <taxon>Chitinophagales</taxon>
        <taxon>Chitinophagaceae</taxon>
        <taxon>Hanamia</taxon>
    </lineage>
</organism>
<dbReference type="InterPro" id="IPR036278">
    <property type="entry name" value="Sialidase_sf"/>
</dbReference>
<keyword evidence="1" id="KW-0732">Signal</keyword>
<protein>
    <submittedName>
        <fullName evidence="2">Exo-alpha-sialidase</fullName>
    </submittedName>
</protein>
<keyword evidence="3" id="KW-1185">Reference proteome</keyword>
<dbReference type="SUPFAM" id="SSF50939">
    <property type="entry name" value="Sialidases"/>
    <property type="match status" value="1"/>
</dbReference>
<dbReference type="EMBL" id="RJJR01000006">
    <property type="protein sequence ID" value="RNI36907.1"/>
    <property type="molecule type" value="Genomic_DNA"/>
</dbReference>
<evidence type="ECO:0000313" key="3">
    <source>
        <dbReference type="Proteomes" id="UP000267223"/>
    </source>
</evidence>
<dbReference type="OrthoDB" id="9764969at2"/>
<dbReference type="CDD" id="cd15482">
    <property type="entry name" value="Sialidase_non-viral"/>
    <property type="match status" value="1"/>
</dbReference>
<dbReference type="RefSeq" id="WP_123120391.1">
    <property type="nucleotide sequence ID" value="NZ_RJJR01000006.1"/>
</dbReference>
<sequence length="407" mass="44969">MKKIIFFVLIFSAVLLSSCNEDNSKVKITASNATQIDASEGSCPYLSKDNKGNIVLSWIKKVDTATSEFCYAVSTDGGKSFGKTTIIPGSTNIHPHGENMPKIIFKPSGELIAAWASANANPKNAYSDIVYYSKSFDNGKSWTNPEKLVKDTAGYDQRYFDMAILSNGEAAIIWLDNRKRTPEDGSALYFAETNGDSGFRNERLITEPCCPCCRTDLFVDKAKNIHIVYRAIIQDSIRDMEHIVSADDGKTFSNPERISDDNWVVFGCPHTGPAMTENKDGIQFTWFTGGNEGGIYYCSSPDNGKSFSSRQMVSGKSSKHCQIVSLNEDDLAIVWNENFMEKTGPCSRIGIEIRNADGADPVKKYITSETGNATFPTIKSINKNTALVAYTESENNKDFVKYKLVSL</sequence>
<name>A0A3M9NHY3_9BACT</name>
<gene>
    <name evidence="2" type="ORF">EFY79_09095</name>
</gene>
<feature type="chain" id="PRO_5018025790" evidence="1">
    <location>
        <begin position="18"/>
        <end position="407"/>
    </location>
</feature>
<proteinExistence type="predicted"/>